<keyword evidence="4" id="KW-0249">Electron transport</keyword>
<keyword evidence="7" id="KW-0732">Signal</keyword>
<gene>
    <name evidence="9" type="ORF">ACFP58_03080</name>
</gene>
<feature type="signal peptide" evidence="7">
    <location>
        <begin position="1"/>
        <end position="34"/>
    </location>
</feature>
<dbReference type="Pfam" id="PF13442">
    <property type="entry name" value="Cytochrome_CBB3"/>
    <property type="match status" value="1"/>
</dbReference>
<dbReference type="InterPro" id="IPR036909">
    <property type="entry name" value="Cyt_c-like_dom_sf"/>
</dbReference>
<evidence type="ECO:0000256" key="5">
    <source>
        <dbReference type="ARBA" id="ARBA00023004"/>
    </source>
</evidence>
<keyword evidence="1" id="KW-0813">Transport</keyword>
<dbReference type="RefSeq" id="WP_201563527.1">
    <property type="nucleotide sequence ID" value="NZ_CAJGZK010000015.1"/>
</dbReference>
<keyword evidence="10" id="KW-1185">Reference proteome</keyword>
<evidence type="ECO:0000256" key="7">
    <source>
        <dbReference type="SAM" id="SignalP"/>
    </source>
</evidence>
<evidence type="ECO:0000313" key="10">
    <source>
        <dbReference type="Proteomes" id="UP001596264"/>
    </source>
</evidence>
<feature type="chain" id="PRO_5046596589" evidence="7">
    <location>
        <begin position="35"/>
        <end position="111"/>
    </location>
</feature>
<evidence type="ECO:0000256" key="2">
    <source>
        <dbReference type="ARBA" id="ARBA00022617"/>
    </source>
</evidence>
<sequence>MLSMTMIFARGNRSFASSISALIISAAMITGAGAANIATTYNESCAACHDSGALNAIKKGNSAKWQLLIKQKGMPALIDSVKNGMIQMPAGGLCEACSNDDYRKLIEYMSK</sequence>
<dbReference type="PRINTS" id="PR00607">
    <property type="entry name" value="CYTCHROMECIE"/>
</dbReference>
<evidence type="ECO:0000256" key="3">
    <source>
        <dbReference type="ARBA" id="ARBA00022723"/>
    </source>
</evidence>
<evidence type="ECO:0000259" key="8">
    <source>
        <dbReference type="PROSITE" id="PS51007"/>
    </source>
</evidence>
<evidence type="ECO:0000313" key="9">
    <source>
        <dbReference type="EMBL" id="MFC6380460.1"/>
    </source>
</evidence>
<dbReference type="PROSITE" id="PS51007">
    <property type="entry name" value="CYTC"/>
    <property type="match status" value="1"/>
</dbReference>
<dbReference type="InterPro" id="IPR009056">
    <property type="entry name" value="Cyt_c-like_dom"/>
</dbReference>
<proteinExistence type="predicted"/>
<dbReference type="InterPro" id="IPR002323">
    <property type="entry name" value="Cyt_CIE"/>
</dbReference>
<protein>
    <submittedName>
        <fullName evidence="9">C-type cytochrome</fullName>
    </submittedName>
</protein>
<keyword evidence="5 6" id="KW-0408">Iron</keyword>
<name>A0ABW1W605_9GAMM</name>
<organism evidence="9 10">
    <name type="scientific">Psychrobacter glacincola</name>
    <dbReference type="NCBI Taxonomy" id="56810"/>
    <lineage>
        <taxon>Bacteria</taxon>
        <taxon>Pseudomonadati</taxon>
        <taxon>Pseudomonadota</taxon>
        <taxon>Gammaproteobacteria</taxon>
        <taxon>Moraxellales</taxon>
        <taxon>Moraxellaceae</taxon>
        <taxon>Psychrobacter</taxon>
    </lineage>
</organism>
<dbReference type="PANTHER" id="PTHR40942">
    <property type="match status" value="1"/>
</dbReference>
<feature type="domain" description="Cytochrome c" evidence="8">
    <location>
        <begin position="32"/>
        <end position="111"/>
    </location>
</feature>
<evidence type="ECO:0000256" key="6">
    <source>
        <dbReference type="PROSITE-ProRule" id="PRU00433"/>
    </source>
</evidence>
<evidence type="ECO:0000256" key="1">
    <source>
        <dbReference type="ARBA" id="ARBA00022448"/>
    </source>
</evidence>
<evidence type="ECO:0000256" key="4">
    <source>
        <dbReference type="ARBA" id="ARBA00022982"/>
    </source>
</evidence>
<accession>A0ABW1W605</accession>
<dbReference type="EMBL" id="JBHSTZ010000008">
    <property type="protein sequence ID" value="MFC6380460.1"/>
    <property type="molecule type" value="Genomic_DNA"/>
</dbReference>
<keyword evidence="3 6" id="KW-0479">Metal-binding</keyword>
<keyword evidence="2 6" id="KW-0349">Heme</keyword>
<comment type="caution">
    <text evidence="9">The sequence shown here is derived from an EMBL/GenBank/DDBJ whole genome shotgun (WGS) entry which is preliminary data.</text>
</comment>
<reference evidence="10" key="1">
    <citation type="journal article" date="2019" name="Int. J. Syst. Evol. Microbiol.">
        <title>The Global Catalogue of Microorganisms (GCM) 10K type strain sequencing project: providing services to taxonomists for standard genome sequencing and annotation.</title>
        <authorList>
            <consortium name="The Broad Institute Genomics Platform"/>
            <consortium name="The Broad Institute Genome Sequencing Center for Infectious Disease"/>
            <person name="Wu L."/>
            <person name="Ma J."/>
        </authorList>
    </citation>
    <scope>NUCLEOTIDE SEQUENCE [LARGE SCALE GENOMIC DNA]</scope>
    <source>
        <strain evidence="10">CCM 2050</strain>
    </source>
</reference>
<dbReference type="Proteomes" id="UP001596264">
    <property type="component" value="Unassembled WGS sequence"/>
</dbReference>
<dbReference type="PANTHER" id="PTHR40942:SF2">
    <property type="entry name" value="CYTOCHROME-RELATED"/>
    <property type="match status" value="1"/>
</dbReference>
<dbReference type="Gene3D" id="1.10.760.10">
    <property type="entry name" value="Cytochrome c-like domain"/>
    <property type="match status" value="1"/>
</dbReference>
<dbReference type="SUPFAM" id="SSF46626">
    <property type="entry name" value="Cytochrome c"/>
    <property type="match status" value="1"/>
</dbReference>